<evidence type="ECO:0000256" key="9">
    <source>
        <dbReference type="HAMAP-Rule" id="MF_00134"/>
    </source>
</evidence>
<dbReference type="GO" id="GO:0000162">
    <property type="term" value="P:L-tryptophan biosynthetic process"/>
    <property type="evidence" value="ECO:0007669"/>
    <property type="project" value="UniProtKB-UniRule"/>
</dbReference>
<dbReference type="AlphaFoldDB" id="A0A367QUZ4"/>
<evidence type="ECO:0000256" key="3">
    <source>
        <dbReference type="ARBA" id="ARBA00008737"/>
    </source>
</evidence>
<dbReference type="UniPathway" id="UPA00035">
    <property type="reaction ID" value="UER00043"/>
</dbReference>
<dbReference type="InterPro" id="IPR013798">
    <property type="entry name" value="Indole-3-glycerol_P_synth_dom"/>
</dbReference>
<dbReference type="Gene3D" id="3.20.20.70">
    <property type="entry name" value="Aldolase class I"/>
    <property type="match status" value="1"/>
</dbReference>
<evidence type="ECO:0000313" key="11">
    <source>
        <dbReference type="EMBL" id="RCJ27551.1"/>
    </source>
</evidence>
<dbReference type="NCBIfam" id="NF001377">
    <property type="entry name" value="PRK00278.2-4"/>
    <property type="match status" value="1"/>
</dbReference>
<dbReference type="CDD" id="cd00331">
    <property type="entry name" value="IGPS"/>
    <property type="match status" value="1"/>
</dbReference>
<dbReference type="GO" id="GO:0004425">
    <property type="term" value="F:indole-3-glycerol-phosphate synthase activity"/>
    <property type="evidence" value="ECO:0007669"/>
    <property type="project" value="UniProtKB-UniRule"/>
</dbReference>
<keyword evidence="12" id="KW-1185">Reference proteome</keyword>
<dbReference type="HAMAP" id="MF_00134_B">
    <property type="entry name" value="IGPS_B"/>
    <property type="match status" value="1"/>
</dbReference>
<evidence type="ECO:0000259" key="10">
    <source>
        <dbReference type="Pfam" id="PF00218"/>
    </source>
</evidence>
<organism evidence="11 12">
    <name type="scientific">Nostoc minutum NIES-26</name>
    <dbReference type="NCBI Taxonomy" id="1844469"/>
    <lineage>
        <taxon>Bacteria</taxon>
        <taxon>Bacillati</taxon>
        <taxon>Cyanobacteriota</taxon>
        <taxon>Cyanophyceae</taxon>
        <taxon>Nostocales</taxon>
        <taxon>Nostocaceae</taxon>
        <taxon>Nostoc</taxon>
    </lineage>
</organism>
<evidence type="ECO:0000256" key="1">
    <source>
        <dbReference type="ARBA" id="ARBA00001633"/>
    </source>
</evidence>
<dbReference type="EC" id="4.1.1.48" evidence="9"/>
<keyword evidence="5 9" id="KW-0210">Decarboxylase</keyword>
<name>A0A367QUZ4_9NOSO</name>
<proteinExistence type="inferred from homology"/>
<dbReference type="InterPro" id="IPR011060">
    <property type="entry name" value="RibuloseP-bd_barrel"/>
</dbReference>
<dbReference type="Proteomes" id="UP000252107">
    <property type="component" value="Unassembled WGS sequence"/>
</dbReference>
<dbReference type="PANTHER" id="PTHR22854:SF2">
    <property type="entry name" value="INDOLE-3-GLYCEROL-PHOSPHATE SYNTHASE"/>
    <property type="match status" value="1"/>
</dbReference>
<reference evidence="11" key="1">
    <citation type="submission" date="2016-04" db="EMBL/GenBank/DDBJ databases">
        <authorList>
            <person name="Tabuchi Yagui T.R."/>
        </authorList>
    </citation>
    <scope>NUCLEOTIDE SEQUENCE [LARGE SCALE GENOMIC DNA]</scope>
    <source>
        <strain evidence="11">NIES-26</strain>
    </source>
</reference>
<dbReference type="InterPro" id="IPR013785">
    <property type="entry name" value="Aldolase_TIM"/>
</dbReference>
<dbReference type="NCBIfam" id="NF001372">
    <property type="entry name" value="PRK00278.1-4"/>
    <property type="match status" value="1"/>
</dbReference>
<evidence type="ECO:0000256" key="8">
    <source>
        <dbReference type="ARBA" id="ARBA00023239"/>
    </source>
</evidence>
<dbReference type="Pfam" id="PF00218">
    <property type="entry name" value="IGPS"/>
    <property type="match status" value="1"/>
</dbReference>
<dbReference type="PANTHER" id="PTHR22854">
    <property type="entry name" value="TRYPTOPHAN BIOSYNTHESIS PROTEIN"/>
    <property type="match status" value="1"/>
</dbReference>
<evidence type="ECO:0000256" key="5">
    <source>
        <dbReference type="ARBA" id="ARBA00022793"/>
    </source>
</evidence>
<accession>A0A367QUZ4</accession>
<comment type="pathway">
    <text evidence="2 9">Amino-acid biosynthesis; L-tryptophan biosynthesis; L-tryptophan from chorismate: step 4/5.</text>
</comment>
<dbReference type="FunFam" id="3.20.20.70:FF:000024">
    <property type="entry name" value="Indole-3-glycerol phosphate synthase"/>
    <property type="match status" value="1"/>
</dbReference>
<dbReference type="PROSITE" id="PS00614">
    <property type="entry name" value="IGPS"/>
    <property type="match status" value="1"/>
</dbReference>
<feature type="domain" description="Indole-3-glycerol phosphate synthase" evidence="10">
    <location>
        <begin position="32"/>
        <end position="291"/>
    </location>
</feature>
<dbReference type="InterPro" id="IPR001468">
    <property type="entry name" value="Indole-3-GlycerolPSynthase_CS"/>
</dbReference>
<comment type="catalytic activity">
    <reaction evidence="1 9">
        <text>1-(2-carboxyphenylamino)-1-deoxy-D-ribulose 5-phosphate + H(+) = (1S,2R)-1-C-(indol-3-yl)glycerol 3-phosphate + CO2 + H2O</text>
        <dbReference type="Rhea" id="RHEA:23476"/>
        <dbReference type="ChEBI" id="CHEBI:15377"/>
        <dbReference type="ChEBI" id="CHEBI:15378"/>
        <dbReference type="ChEBI" id="CHEBI:16526"/>
        <dbReference type="ChEBI" id="CHEBI:58613"/>
        <dbReference type="ChEBI" id="CHEBI:58866"/>
        <dbReference type="EC" id="4.1.1.48"/>
    </reaction>
</comment>
<dbReference type="SUPFAM" id="SSF51366">
    <property type="entry name" value="Ribulose-phoshate binding barrel"/>
    <property type="match status" value="1"/>
</dbReference>
<evidence type="ECO:0000313" key="12">
    <source>
        <dbReference type="Proteomes" id="UP000252107"/>
    </source>
</evidence>
<keyword evidence="8 9" id="KW-0456">Lyase</keyword>
<keyword evidence="4 9" id="KW-0028">Amino-acid biosynthesis</keyword>
<evidence type="ECO:0000256" key="6">
    <source>
        <dbReference type="ARBA" id="ARBA00022822"/>
    </source>
</evidence>
<keyword evidence="6 9" id="KW-0822">Tryptophan biosynthesis</keyword>
<dbReference type="InterPro" id="IPR045186">
    <property type="entry name" value="Indole-3-glycerol_P_synth"/>
</dbReference>
<comment type="caution">
    <text evidence="11">The sequence shown here is derived from an EMBL/GenBank/DDBJ whole genome shotgun (WGS) entry which is preliminary data.</text>
</comment>
<dbReference type="EMBL" id="LXQD01000304">
    <property type="protein sequence ID" value="RCJ27551.1"/>
    <property type="molecule type" value="Genomic_DNA"/>
</dbReference>
<sequence length="303" mass="33165">MQIRRRSPSPAINVSILRYQVALPDAAPNNILEEIVWHKEIEVDQMREKVPLLELQKQALTAPPTRDFIAALQQGKTNPALIAEVKKASPSKGILREDFDPVAIALSYEQGGASCLSVLTDVKFFQGGFDNLAKVRATVDLPLLCKDFVIYPYQMYLARVQGADAVLLIAAILSDRDLQYFIKIANALNMAVLIEVHSLAELDRVLALDSVCLVGINNRNLEDFSVDLQTTCQLLAARGKQLQERKILVVSESGLHNSNDLSVVEKAGASAVLIGEFLVKQPDPELAIANLFSKSSSVSTSSQ</sequence>
<keyword evidence="7 9" id="KW-0057">Aromatic amino acid biosynthesis</keyword>
<comment type="similarity">
    <text evidence="3 9">Belongs to the TrpC family.</text>
</comment>
<evidence type="ECO:0000256" key="7">
    <source>
        <dbReference type="ARBA" id="ARBA00023141"/>
    </source>
</evidence>
<gene>
    <name evidence="9" type="primary">trpC</name>
    <name evidence="11" type="ORF">A6770_25550</name>
</gene>
<evidence type="ECO:0000256" key="2">
    <source>
        <dbReference type="ARBA" id="ARBA00004696"/>
    </source>
</evidence>
<evidence type="ECO:0000256" key="4">
    <source>
        <dbReference type="ARBA" id="ARBA00022605"/>
    </source>
</evidence>
<dbReference type="GO" id="GO:0004640">
    <property type="term" value="F:phosphoribosylanthranilate isomerase activity"/>
    <property type="evidence" value="ECO:0007669"/>
    <property type="project" value="TreeGrafter"/>
</dbReference>
<protein>
    <recommendedName>
        <fullName evidence="9">Indole-3-glycerol phosphate synthase</fullName>
        <shortName evidence="9">IGPS</shortName>
        <ecNumber evidence="9">4.1.1.48</ecNumber>
    </recommendedName>
</protein>